<dbReference type="PANTHER" id="PTHR48449">
    <property type="entry name" value="DUF1985 DOMAIN-CONTAINING PROTEIN"/>
    <property type="match status" value="1"/>
</dbReference>
<accession>A0A8S9I3N0</accession>
<gene>
    <name evidence="2" type="ORF">F2Q70_00016194</name>
</gene>
<name>A0A8S9I3N0_BRACR</name>
<sequence length="275" mass="32531">MDLPELPQRIYTIGEKRIARKIILYHTDDSKLFNAVREALHDDEYEELKNSNFQLNIKKKYELWSLVGPQPVRFSLIEFEHLTGLYCDYIEDLENPRREVTKEMISFWEMMGVDVVDGPTSEQIIAACERCEEWSREDRMRLEHLSILTGFIEERNYSTATRASLARLVMDLEEFENYPWGRVAFKVLMDYVNGKKLQKNCTVDGFIQVLQVWVYYALPKFAASFGKPIPNRLFHRCWLTRVPKDADFLKSLSTDLYYKRHSLRLPDKTSQNTYS</sequence>
<reference evidence="2" key="1">
    <citation type="submission" date="2019-12" db="EMBL/GenBank/DDBJ databases">
        <title>Genome sequencing and annotation of Brassica cretica.</title>
        <authorList>
            <person name="Studholme D.J."/>
            <person name="Sarris P.F."/>
        </authorList>
    </citation>
    <scope>NUCLEOTIDE SEQUENCE</scope>
    <source>
        <strain evidence="2">PFS-102/07</strain>
        <tissue evidence="2">Leaf</tissue>
    </source>
</reference>
<proteinExistence type="predicted"/>
<dbReference type="InterPro" id="IPR015410">
    <property type="entry name" value="DUF1985"/>
</dbReference>
<protein>
    <recommendedName>
        <fullName evidence="1">DUF1985 domain-containing protein</fullName>
    </recommendedName>
</protein>
<organism evidence="2">
    <name type="scientific">Brassica cretica</name>
    <name type="common">Mustard</name>
    <dbReference type="NCBI Taxonomy" id="69181"/>
    <lineage>
        <taxon>Eukaryota</taxon>
        <taxon>Viridiplantae</taxon>
        <taxon>Streptophyta</taxon>
        <taxon>Embryophyta</taxon>
        <taxon>Tracheophyta</taxon>
        <taxon>Spermatophyta</taxon>
        <taxon>Magnoliopsida</taxon>
        <taxon>eudicotyledons</taxon>
        <taxon>Gunneridae</taxon>
        <taxon>Pentapetalae</taxon>
        <taxon>rosids</taxon>
        <taxon>malvids</taxon>
        <taxon>Brassicales</taxon>
        <taxon>Brassicaceae</taxon>
        <taxon>Brassiceae</taxon>
        <taxon>Brassica</taxon>
    </lineage>
</organism>
<evidence type="ECO:0000259" key="1">
    <source>
        <dbReference type="Pfam" id="PF09331"/>
    </source>
</evidence>
<feature type="domain" description="DUF1985" evidence="1">
    <location>
        <begin position="54"/>
        <end position="189"/>
    </location>
</feature>
<dbReference type="EMBL" id="QGKY02001250">
    <property type="protein sequence ID" value="KAF2564156.1"/>
    <property type="molecule type" value="Genomic_DNA"/>
</dbReference>
<dbReference type="Pfam" id="PF09331">
    <property type="entry name" value="DUF1985"/>
    <property type="match status" value="1"/>
</dbReference>
<comment type="caution">
    <text evidence="2">The sequence shown here is derived from an EMBL/GenBank/DDBJ whole genome shotgun (WGS) entry which is preliminary data.</text>
</comment>
<evidence type="ECO:0000313" key="2">
    <source>
        <dbReference type="EMBL" id="KAF2564156.1"/>
    </source>
</evidence>
<dbReference type="PANTHER" id="PTHR48449:SF1">
    <property type="entry name" value="DUF1985 DOMAIN-CONTAINING PROTEIN"/>
    <property type="match status" value="1"/>
</dbReference>
<dbReference type="AlphaFoldDB" id="A0A8S9I3N0"/>